<keyword evidence="4" id="KW-1133">Transmembrane helix</keyword>
<keyword evidence="3" id="KW-0408">Iron</keyword>
<name>A0A8J8SWJ3_HALGN</name>
<organism evidence="5 6">
    <name type="scientific">Halteria grandinella</name>
    <dbReference type="NCBI Taxonomy" id="5974"/>
    <lineage>
        <taxon>Eukaryota</taxon>
        <taxon>Sar</taxon>
        <taxon>Alveolata</taxon>
        <taxon>Ciliophora</taxon>
        <taxon>Intramacronucleata</taxon>
        <taxon>Spirotrichea</taxon>
        <taxon>Stichotrichia</taxon>
        <taxon>Sporadotrichida</taxon>
        <taxon>Halteriidae</taxon>
        <taxon>Halteria</taxon>
    </lineage>
</organism>
<dbReference type="GO" id="GO:0016491">
    <property type="term" value="F:oxidoreductase activity"/>
    <property type="evidence" value="ECO:0007669"/>
    <property type="project" value="UniProtKB-KW"/>
</dbReference>
<evidence type="ECO:0000313" key="6">
    <source>
        <dbReference type="Proteomes" id="UP000785679"/>
    </source>
</evidence>
<dbReference type="AlphaFoldDB" id="A0A8J8SWJ3"/>
<accession>A0A8J8SWJ3</accession>
<dbReference type="PANTHER" id="PTHR10209:SF874">
    <property type="entry name" value="2-OXOGLUTARATE (2OG) AND FE(II)-DEPENDENT OXYGENASE SUPERFAMILY PROTEIN"/>
    <property type="match status" value="1"/>
</dbReference>
<keyword evidence="1" id="KW-0479">Metal-binding</keyword>
<dbReference type="OrthoDB" id="10248513at2759"/>
<reference evidence="5" key="1">
    <citation type="submission" date="2019-06" db="EMBL/GenBank/DDBJ databases">
        <authorList>
            <person name="Zheng W."/>
        </authorList>
    </citation>
    <scope>NUCLEOTIDE SEQUENCE</scope>
    <source>
        <strain evidence="5">QDHG01</strain>
    </source>
</reference>
<keyword evidence="4" id="KW-0812">Transmembrane</keyword>
<protein>
    <submittedName>
        <fullName evidence="5">Uncharacterized protein</fullName>
    </submittedName>
</protein>
<keyword evidence="4" id="KW-0472">Membrane</keyword>
<dbReference type="SUPFAM" id="SSF51197">
    <property type="entry name" value="Clavaminate synthase-like"/>
    <property type="match status" value="1"/>
</dbReference>
<keyword evidence="6" id="KW-1185">Reference proteome</keyword>
<dbReference type="Proteomes" id="UP000785679">
    <property type="component" value="Unassembled WGS sequence"/>
</dbReference>
<evidence type="ECO:0000256" key="3">
    <source>
        <dbReference type="ARBA" id="ARBA00023004"/>
    </source>
</evidence>
<dbReference type="EMBL" id="RRYP01020352">
    <property type="protein sequence ID" value="TNV72951.1"/>
    <property type="molecule type" value="Genomic_DNA"/>
</dbReference>
<sequence>MQICQQDQYIKYRREGFAAIVCILLLTAATYNLHTYLSQRSLLNITYQIIPMLTQSSVPPTAYLPHSEVAPAHDHTLLQGKPAESFDEMPIVDVKTFLERLPGWELECEKVAFCLHNYGILIFRDPRANEQENEEYIDLMEKYFKNASDKYYAGERLSEAKPEYHFQVGVTPEKIERARNHYEKVKHLPEEDKPSSPFPPTVDMKWRYMWKIGERPAGADDDFPQVLPEGFPDWEEKMNSWGQKLLQAGTTAAQMAALGMGLDEHAFTKRMEGGAHLLAPTGSDLVRNEVGATLAGFHYDIAFLTIHGKSRYPGLQIWLRNWKKLAVKIPKGCLLMQAGSSFEHITGGYVLSGYHEVMYNEDTKRALENVKEQMALSGKERILWRVSSTLFSHFRGEVDISPMRELAHLMDPVQAGTYKRMTAFEKLMEELRATSMTADTKKE</sequence>
<gene>
    <name evidence="5" type="ORF">FGO68_gene710</name>
</gene>
<dbReference type="Gene3D" id="2.60.120.330">
    <property type="entry name" value="B-lactam Antibiotic, Isopenicillin N Synthase, Chain"/>
    <property type="match status" value="1"/>
</dbReference>
<comment type="caution">
    <text evidence="5">The sequence shown here is derived from an EMBL/GenBank/DDBJ whole genome shotgun (WGS) entry which is preliminary data.</text>
</comment>
<evidence type="ECO:0000256" key="1">
    <source>
        <dbReference type="ARBA" id="ARBA00022723"/>
    </source>
</evidence>
<evidence type="ECO:0000313" key="5">
    <source>
        <dbReference type="EMBL" id="TNV72951.1"/>
    </source>
</evidence>
<feature type="transmembrane region" description="Helical" evidence="4">
    <location>
        <begin position="16"/>
        <end position="34"/>
    </location>
</feature>
<evidence type="ECO:0000256" key="4">
    <source>
        <dbReference type="SAM" id="Phobius"/>
    </source>
</evidence>
<proteinExistence type="predicted"/>
<dbReference type="GO" id="GO:0046872">
    <property type="term" value="F:metal ion binding"/>
    <property type="evidence" value="ECO:0007669"/>
    <property type="project" value="UniProtKB-KW"/>
</dbReference>
<keyword evidence="2" id="KW-0560">Oxidoreductase</keyword>
<evidence type="ECO:0000256" key="2">
    <source>
        <dbReference type="ARBA" id="ARBA00023002"/>
    </source>
</evidence>
<dbReference type="PANTHER" id="PTHR10209">
    <property type="entry name" value="OXIDOREDUCTASE, 2OG-FE II OXYGENASE FAMILY PROTEIN"/>
    <property type="match status" value="1"/>
</dbReference>
<dbReference type="InterPro" id="IPR027443">
    <property type="entry name" value="IPNS-like_sf"/>
</dbReference>